<reference evidence="2" key="1">
    <citation type="submission" date="2014-09" db="EMBL/GenBank/DDBJ databases">
        <authorList>
            <person name="Magalhaes I.L.F."/>
            <person name="Oliveira U."/>
            <person name="Santos F.R."/>
            <person name="Vidigal T.H.D.A."/>
            <person name="Brescovit A.D."/>
            <person name="Santos A.J."/>
        </authorList>
    </citation>
    <scope>NUCLEOTIDE SEQUENCE</scope>
    <source>
        <tissue evidence="2">Shoot tissue taken approximately 20 cm above the soil surface</tissue>
    </source>
</reference>
<reference evidence="2" key="2">
    <citation type="journal article" date="2015" name="Data Brief">
        <title>Shoot transcriptome of the giant reed, Arundo donax.</title>
        <authorList>
            <person name="Barrero R.A."/>
            <person name="Guerrero F.D."/>
            <person name="Moolhuijzen P."/>
            <person name="Goolsby J.A."/>
            <person name="Tidwell J."/>
            <person name="Bellgard S.E."/>
            <person name="Bellgard M.I."/>
        </authorList>
    </citation>
    <scope>NUCLEOTIDE SEQUENCE</scope>
    <source>
        <tissue evidence="2">Shoot tissue taken approximately 20 cm above the soil surface</tissue>
    </source>
</reference>
<dbReference type="EMBL" id="GBRH01189105">
    <property type="protein sequence ID" value="JAE08791.1"/>
    <property type="molecule type" value="Transcribed_RNA"/>
</dbReference>
<organism evidence="2">
    <name type="scientific">Arundo donax</name>
    <name type="common">Giant reed</name>
    <name type="synonym">Donax arundinaceus</name>
    <dbReference type="NCBI Taxonomy" id="35708"/>
    <lineage>
        <taxon>Eukaryota</taxon>
        <taxon>Viridiplantae</taxon>
        <taxon>Streptophyta</taxon>
        <taxon>Embryophyta</taxon>
        <taxon>Tracheophyta</taxon>
        <taxon>Spermatophyta</taxon>
        <taxon>Magnoliopsida</taxon>
        <taxon>Liliopsida</taxon>
        <taxon>Poales</taxon>
        <taxon>Poaceae</taxon>
        <taxon>PACMAD clade</taxon>
        <taxon>Arundinoideae</taxon>
        <taxon>Arundineae</taxon>
        <taxon>Arundo</taxon>
    </lineage>
</organism>
<feature type="transmembrane region" description="Helical" evidence="1">
    <location>
        <begin position="32"/>
        <end position="50"/>
    </location>
</feature>
<keyword evidence="1" id="KW-0812">Transmembrane</keyword>
<sequence length="52" mass="5861">MIPKIKTTQLSRKLTKKIQTTSPTTVSWTTLLIIRNVMFLPLSMLVNLGATM</sequence>
<protein>
    <submittedName>
        <fullName evidence="2">Uncharacterized protein</fullName>
    </submittedName>
</protein>
<name>A0A0A9FF86_ARUDO</name>
<keyword evidence="1" id="KW-0472">Membrane</keyword>
<evidence type="ECO:0000313" key="2">
    <source>
        <dbReference type="EMBL" id="JAE08791.1"/>
    </source>
</evidence>
<accession>A0A0A9FF86</accession>
<dbReference type="AlphaFoldDB" id="A0A0A9FF86"/>
<keyword evidence="1" id="KW-1133">Transmembrane helix</keyword>
<evidence type="ECO:0000256" key="1">
    <source>
        <dbReference type="SAM" id="Phobius"/>
    </source>
</evidence>
<proteinExistence type="predicted"/>